<comment type="caution">
    <text evidence="2">The sequence shown here is derived from an EMBL/GenBank/DDBJ whole genome shotgun (WGS) entry which is preliminary data.</text>
</comment>
<name>A0ABV5KUK2_9BACL</name>
<dbReference type="SUPFAM" id="SSF53474">
    <property type="entry name" value="alpha/beta-Hydrolases"/>
    <property type="match status" value="1"/>
</dbReference>
<dbReference type="GO" id="GO:0016787">
    <property type="term" value="F:hydrolase activity"/>
    <property type="evidence" value="ECO:0007669"/>
    <property type="project" value="UniProtKB-KW"/>
</dbReference>
<accession>A0ABV5KUK2</accession>
<sequence length="295" mass="32995">MIRNIRLSSSADIEVGLAGAPDRPVVMLPVAKKSVEGPEADNLKLWGVDPDLGKHFVEGLADAFQVLYFDYESYLFAHPVEQLTAERVVQDLLHIADAMQVKSFSYYGYSWLALAGLQLAIRTDRLDSLIMGGFPPYEGPYREMLIVTKRTHEQALRNQQEAETPAGPSDPLADPQDIDWDNIKVTIRPEITKQFVTMYESLADFDDRLIQQKLQHLPRLAFAGEHDTIVYGEPFGGVTVDIAGALKRNRTLLAELGWKVEIMAGSGMDHTKAMQPAAVLPLIKPWLMRHANVEQ</sequence>
<evidence type="ECO:0000256" key="1">
    <source>
        <dbReference type="SAM" id="MobiDB-lite"/>
    </source>
</evidence>
<evidence type="ECO:0000313" key="2">
    <source>
        <dbReference type="EMBL" id="MFB9328917.1"/>
    </source>
</evidence>
<reference evidence="2 3" key="1">
    <citation type="submission" date="2024-09" db="EMBL/GenBank/DDBJ databases">
        <authorList>
            <person name="Sun Q."/>
            <person name="Mori K."/>
        </authorList>
    </citation>
    <scope>NUCLEOTIDE SEQUENCE [LARGE SCALE GENOMIC DNA]</scope>
    <source>
        <strain evidence="2 3">TISTR 2452</strain>
    </source>
</reference>
<keyword evidence="3" id="KW-1185">Reference proteome</keyword>
<keyword evidence="2" id="KW-0378">Hydrolase</keyword>
<evidence type="ECO:0000313" key="3">
    <source>
        <dbReference type="Proteomes" id="UP001589747"/>
    </source>
</evidence>
<gene>
    <name evidence="2" type="ORF">ACFFSY_23525</name>
</gene>
<dbReference type="RefSeq" id="WP_377498688.1">
    <property type="nucleotide sequence ID" value="NZ_JBHMDO010000038.1"/>
</dbReference>
<feature type="region of interest" description="Disordered" evidence="1">
    <location>
        <begin position="156"/>
        <end position="176"/>
    </location>
</feature>
<organism evidence="2 3">
    <name type="scientific">Paenibacillus aurantiacus</name>
    <dbReference type="NCBI Taxonomy" id="1936118"/>
    <lineage>
        <taxon>Bacteria</taxon>
        <taxon>Bacillati</taxon>
        <taxon>Bacillota</taxon>
        <taxon>Bacilli</taxon>
        <taxon>Bacillales</taxon>
        <taxon>Paenibacillaceae</taxon>
        <taxon>Paenibacillus</taxon>
    </lineage>
</organism>
<proteinExistence type="predicted"/>
<dbReference type="Gene3D" id="3.40.50.1820">
    <property type="entry name" value="alpha/beta hydrolase"/>
    <property type="match status" value="1"/>
</dbReference>
<protein>
    <submittedName>
        <fullName evidence="2">Alpha/beta fold hydrolase</fullName>
    </submittedName>
</protein>
<dbReference type="InterPro" id="IPR029058">
    <property type="entry name" value="AB_hydrolase_fold"/>
</dbReference>
<dbReference type="Proteomes" id="UP001589747">
    <property type="component" value="Unassembled WGS sequence"/>
</dbReference>
<dbReference type="EMBL" id="JBHMDO010000038">
    <property type="protein sequence ID" value="MFB9328917.1"/>
    <property type="molecule type" value="Genomic_DNA"/>
</dbReference>